<organism evidence="5 6">
    <name type="scientific">Paxillus rubicundulus Ve08.2h10</name>
    <dbReference type="NCBI Taxonomy" id="930991"/>
    <lineage>
        <taxon>Eukaryota</taxon>
        <taxon>Fungi</taxon>
        <taxon>Dikarya</taxon>
        <taxon>Basidiomycota</taxon>
        <taxon>Agaricomycotina</taxon>
        <taxon>Agaricomycetes</taxon>
        <taxon>Agaricomycetidae</taxon>
        <taxon>Boletales</taxon>
        <taxon>Paxilineae</taxon>
        <taxon>Paxillaceae</taxon>
        <taxon>Paxillus</taxon>
    </lineage>
</organism>
<evidence type="ECO:0000313" key="6">
    <source>
        <dbReference type="Proteomes" id="UP000054538"/>
    </source>
</evidence>
<dbReference type="FunCoup" id="A0A0D0E6U8">
    <property type="interactions" value="259"/>
</dbReference>
<dbReference type="Pfam" id="PF00929">
    <property type="entry name" value="RNase_T"/>
    <property type="match status" value="1"/>
</dbReference>
<reference evidence="5 6" key="1">
    <citation type="submission" date="2014-04" db="EMBL/GenBank/DDBJ databases">
        <authorList>
            <consortium name="DOE Joint Genome Institute"/>
            <person name="Kuo A."/>
            <person name="Kohler A."/>
            <person name="Jargeat P."/>
            <person name="Nagy L.G."/>
            <person name="Floudas D."/>
            <person name="Copeland A."/>
            <person name="Barry K.W."/>
            <person name="Cichocki N."/>
            <person name="Veneault-Fourrey C."/>
            <person name="LaButti K."/>
            <person name="Lindquist E.A."/>
            <person name="Lipzen A."/>
            <person name="Lundell T."/>
            <person name="Morin E."/>
            <person name="Murat C."/>
            <person name="Sun H."/>
            <person name="Tunlid A."/>
            <person name="Henrissat B."/>
            <person name="Grigoriev I.V."/>
            <person name="Hibbett D.S."/>
            <person name="Martin F."/>
            <person name="Nordberg H.P."/>
            <person name="Cantor M.N."/>
            <person name="Hua S.X."/>
        </authorList>
    </citation>
    <scope>NUCLEOTIDE SEQUENCE [LARGE SCALE GENOMIC DNA]</scope>
    <source>
        <strain evidence="5 6">Ve08.2h10</strain>
    </source>
</reference>
<dbReference type="STRING" id="930991.A0A0D0E6U8"/>
<dbReference type="AlphaFoldDB" id="A0A0D0E6U8"/>
<dbReference type="InterPro" id="IPR051274">
    <property type="entry name" value="3-5_Exoribonuclease"/>
</dbReference>
<feature type="domain" description="Exonuclease" evidence="4">
    <location>
        <begin position="48"/>
        <end position="271"/>
    </location>
</feature>
<dbReference type="Gene3D" id="3.30.420.10">
    <property type="entry name" value="Ribonuclease H-like superfamily/Ribonuclease H"/>
    <property type="match status" value="1"/>
</dbReference>
<keyword evidence="3" id="KW-0269">Exonuclease</keyword>
<dbReference type="InterPro" id="IPR013520">
    <property type="entry name" value="Ribonucl_H"/>
</dbReference>
<dbReference type="EMBL" id="KN825179">
    <property type="protein sequence ID" value="KIK93510.1"/>
    <property type="molecule type" value="Genomic_DNA"/>
</dbReference>
<proteinExistence type="predicted"/>
<dbReference type="GO" id="GO:0003676">
    <property type="term" value="F:nucleic acid binding"/>
    <property type="evidence" value="ECO:0007669"/>
    <property type="project" value="InterPro"/>
</dbReference>
<dbReference type="GO" id="GO:0000175">
    <property type="term" value="F:3'-5'-RNA exonuclease activity"/>
    <property type="evidence" value="ECO:0007669"/>
    <property type="project" value="InterPro"/>
</dbReference>
<dbReference type="CDD" id="cd06133">
    <property type="entry name" value="ERI-1_3'hExo_like"/>
    <property type="match status" value="1"/>
</dbReference>
<evidence type="ECO:0000256" key="2">
    <source>
        <dbReference type="ARBA" id="ARBA00022801"/>
    </source>
</evidence>
<protein>
    <recommendedName>
        <fullName evidence="4">Exonuclease domain-containing protein</fullName>
    </recommendedName>
</protein>
<keyword evidence="6" id="KW-1185">Reference proteome</keyword>
<evidence type="ECO:0000256" key="3">
    <source>
        <dbReference type="ARBA" id="ARBA00022839"/>
    </source>
</evidence>
<sequence length="299" mass="33921">MPSKFYESRRVPEQLKPQIVTSHIAKEQPTKVSQIGAAPDSVKQLYDAFLVLDVEATCLQGTGFEWPNEIIEWPVCLLRWKAKSAKGIATQLEIVDEFRSFVKPTWRPQLSQFCTDLTGIAQLVWAQVDHAPAFPKVLKMFAKFLAQHGLIDPKNGKPLQRFCWCSDGPFDVRDFVVKQCFISNVPMPSWLKGDVLDVRRVVSVCVAKSRASGSQQVRTRLATNYHHRSLNITQQLGALGLGPFQGRVHSGIDDTRNIARVMIELARRGIRLEPNTSINPNRRWQWMGRPGEVLEYCLI</sequence>
<dbReference type="SMART" id="SM00479">
    <property type="entry name" value="EXOIII"/>
    <property type="match status" value="1"/>
</dbReference>
<dbReference type="OrthoDB" id="448399at2759"/>
<evidence type="ECO:0000313" key="5">
    <source>
        <dbReference type="EMBL" id="KIK93510.1"/>
    </source>
</evidence>
<dbReference type="InParanoid" id="A0A0D0E6U8"/>
<dbReference type="Proteomes" id="UP000054538">
    <property type="component" value="Unassembled WGS sequence"/>
</dbReference>
<evidence type="ECO:0000256" key="1">
    <source>
        <dbReference type="ARBA" id="ARBA00022722"/>
    </source>
</evidence>
<dbReference type="PANTHER" id="PTHR23044">
    <property type="entry name" value="3'-5' EXONUCLEASE ERI1-RELATED"/>
    <property type="match status" value="1"/>
</dbReference>
<keyword evidence="1" id="KW-0540">Nuclease</keyword>
<dbReference type="InterPro" id="IPR012337">
    <property type="entry name" value="RNaseH-like_sf"/>
</dbReference>
<keyword evidence="2" id="KW-0378">Hydrolase</keyword>
<accession>A0A0D0E6U8</accession>
<name>A0A0D0E6U8_9AGAM</name>
<dbReference type="HOGENOM" id="CLU_037266_1_0_1"/>
<dbReference type="InterPro" id="IPR036397">
    <property type="entry name" value="RNaseH_sf"/>
</dbReference>
<dbReference type="PANTHER" id="PTHR23044:SF61">
    <property type="entry name" value="3'-5' EXORIBONUCLEASE 1-RELATED"/>
    <property type="match status" value="1"/>
</dbReference>
<dbReference type="SUPFAM" id="SSF53098">
    <property type="entry name" value="Ribonuclease H-like"/>
    <property type="match status" value="1"/>
</dbReference>
<evidence type="ECO:0000259" key="4">
    <source>
        <dbReference type="SMART" id="SM00479"/>
    </source>
</evidence>
<reference evidence="6" key="2">
    <citation type="submission" date="2015-01" db="EMBL/GenBank/DDBJ databases">
        <title>Evolutionary Origins and Diversification of the Mycorrhizal Mutualists.</title>
        <authorList>
            <consortium name="DOE Joint Genome Institute"/>
            <consortium name="Mycorrhizal Genomics Consortium"/>
            <person name="Kohler A."/>
            <person name="Kuo A."/>
            <person name="Nagy L.G."/>
            <person name="Floudas D."/>
            <person name="Copeland A."/>
            <person name="Barry K.W."/>
            <person name="Cichocki N."/>
            <person name="Veneault-Fourrey C."/>
            <person name="LaButti K."/>
            <person name="Lindquist E.A."/>
            <person name="Lipzen A."/>
            <person name="Lundell T."/>
            <person name="Morin E."/>
            <person name="Murat C."/>
            <person name="Riley R."/>
            <person name="Ohm R."/>
            <person name="Sun H."/>
            <person name="Tunlid A."/>
            <person name="Henrissat B."/>
            <person name="Grigoriev I.V."/>
            <person name="Hibbett D.S."/>
            <person name="Martin F."/>
        </authorList>
    </citation>
    <scope>NUCLEOTIDE SEQUENCE [LARGE SCALE GENOMIC DNA]</scope>
    <source>
        <strain evidence="6">Ve08.2h10</strain>
    </source>
</reference>
<gene>
    <name evidence="5" type="ORF">PAXRUDRAFT_34026</name>
</gene>
<dbReference type="InterPro" id="IPR047201">
    <property type="entry name" value="ERI-1_3'hExo-like"/>
</dbReference>